<dbReference type="PANTHER" id="PTHR11893:SF10">
    <property type="entry name" value="INNEXIN-6"/>
    <property type="match status" value="1"/>
</dbReference>
<keyword evidence="8 12" id="KW-1133">Transmembrane helix</keyword>
<evidence type="ECO:0000256" key="8">
    <source>
        <dbReference type="ARBA" id="ARBA00022989"/>
    </source>
</evidence>
<evidence type="ECO:0000256" key="5">
    <source>
        <dbReference type="ARBA" id="ARBA00022692"/>
    </source>
</evidence>
<accession>A0A915CM75</accession>
<dbReference type="Proteomes" id="UP000887574">
    <property type="component" value="Unplaced"/>
</dbReference>
<dbReference type="GO" id="GO:0005243">
    <property type="term" value="F:gap junction channel activity"/>
    <property type="evidence" value="ECO:0007669"/>
    <property type="project" value="TreeGrafter"/>
</dbReference>
<reference evidence="14" key="1">
    <citation type="submission" date="2022-11" db="UniProtKB">
        <authorList>
            <consortium name="WormBaseParasite"/>
        </authorList>
    </citation>
    <scope>IDENTIFICATION</scope>
</reference>
<protein>
    <recommendedName>
        <fullName evidence="12">Innexin</fullName>
    </recommendedName>
</protein>
<evidence type="ECO:0000256" key="10">
    <source>
        <dbReference type="ARBA" id="ARBA00023136"/>
    </source>
</evidence>
<keyword evidence="11 12" id="KW-0407">Ion channel</keyword>
<keyword evidence="10 12" id="KW-0472">Membrane</keyword>
<evidence type="ECO:0000256" key="3">
    <source>
        <dbReference type="ARBA" id="ARBA00022448"/>
    </source>
</evidence>
<proteinExistence type="inferred from homology"/>
<dbReference type="PANTHER" id="PTHR11893">
    <property type="entry name" value="INNEXIN"/>
    <property type="match status" value="1"/>
</dbReference>
<keyword evidence="13" id="KW-1185">Reference proteome</keyword>
<keyword evidence="5 12" id="KW-0812">Transmembrane</keyword>
<dbReference type="GO" id="GO:0034220">
    <property type="term" value="P:monoatomic ion transmembrane transport"/>
    <property type="evidence" value="ECO:0007669"/>
    <property type="project" value="UniProtKB-KW"/>
</dbReference>
<dbReference type="Pfam" id="PF00876">
    <property type="entry name" value="Innexin"/>
    <property type="match status" value="1"/>
</dbReference>
<dbReference type="GO" id="GO:0005921">
    <property type="term" value="C:gap junction"/>
    <property type="evidence" value="ECO:0007669"/>
    <property type="project" value="UniProtKB-SubCell"/>
</dbReference>
<dbReference type="InterPro" id="IPR000990">
    <property type="entry name" value="Innexin"/>
</dbReference>
<comment type="subcellular location">
    <subcellularLocation>
        <location evidence="1">Cell junction</location>
        <location evidence="1">Gap junction</location>
    </subcellularLocation>
    <subcellularLocation>
        <location evidence="2 12">Cell membrane</location>
        <topology evidence="2 12">Multi-pass membrane protein</topology>
    </subcellularLocation>
</comment>
<evidence type="ECO:0000256" key="7">
    <source>
        <dbReference type="ARBA" id="ARBA00022949"/>
    </source>
</evidence>
<evidence type="ECO:0000313" key="13">
    <source>
        <dbReference type="Proteomes" id="UP000887574"/>
    </source>
</evidence>
<feature type="transmembrane region" description="Helical" evidence="12">
    <location>
        <begin position="45"/>
        <end position="63"/>
    </location>
</feature>
<evidence type="ECO:0000256" key="2">
    <source>
        <dbReference type="ARBA" id="ARBA00004651"/>
    </source>
</evidence>
<comment type="caution">
    <text evidence="12">Lacks conserved residue(s) required for the propagation of feature annotation.</text>
</comment>
<keyword evidence="6" id="KW-0303">Gap junction</keyword>
<dbReference type="PRINTS" id="PR01262">
    <property type="entry name" value="INNEXIN"/>
</dbReference>
<keyword evidence="3 12" id="KW-0813">Transport</keyword>
<evidence type="ECO:0000256" key="6">
    <source>
        <dbReference type="ARBA" id="ARBA00022868"/>
    </source>
</evidence>
<comment type="function">
    <text evidence="12">Structural component of the gap junctions.</text>
</comment>
<dbReference type="AlphaFoldDB" id="A0A915CM75"/>
<evidence type="ECO:0000256" key="12">
    <source>
        <dbReference type="RuleBase" id="RU010713"/>
    </source>
</evidence>
<gene>
    <name evidence="12" type="primary">inx</name>
</gene>
<comment type="similarity">
    <text evidence="12">Belongs to the pannexin family.</text>
</comment>
<evidence type="ECO:0000256" key="11">
    <source>
        <dbReference type="ARBA" id="ARBA00023303"/>
    </source>
</evidence>
<sequence length="222" mass="25952">MTWHNIKTSSFTARMDTLETQTAIYIWDGIRLAKRHKRGQLSMHYLLYTLIQACNATLMFLWLNQLIDSPMYSWSGPSILVDLYNGLNWKDTGHFPRITHCDFTRRKLASVHTETVLCVLTLNIYYEKLLLFLWFWMLFVAIVSWFNCITWARIMCVPQASKFKLQSFLSVHAGSSVYMDRFFRELPTSYLTLAMFNILEQAEDNGDQSHSPLLIEKGTKAI</sequence>
<dbReference type="GO" id="GO:0005886">
    <property type="term" value="C:plasma membrane"/>
    <property type="evidence" value="ECO:0007669"/>
    <property type="project" value="UniProtKB-SubCell"/>
</dbReference>
<organism evidence="13 14">
    <name type="scientific">Ditylenchus dipsaci</name>
    <dbReference type="NCBI Taxonomy" id="166011"/>
    <lineage>
        <taxon>Eukaryota</taxon>
        <taxon>Metazoa</taxon>
        <taxon>Ecdysozoa</taxon>
        <taxon>Nematoda</taxon>
        <taxon>Chromadorea</taxon>
        <taxon>Rhabditida</taxon>
        <taxon>Tylenchina</taxon>
        <taxon>Tylenchomorpha</taxon>
        <taxon>Sphaerularioidea</taxon>
        <taxon>Anguinidae</taxon>
        <taxon>Anguininae</taxon>
        <taxon>Ditylenchus</taxon>
    </lineage>
</organism>
<feature type="transmembrane region" description="Helical" evidence="12">
    <location>
        <begin position="132"/>
        <end position="154"/>
    </location>
</feature>
<dbReference type="PROSITE" id="PS51013">
    <property type="entry name" value="PANNEXIN"/>
    <property type="match status" value="1"/>
</dbReference>
<evidence type="ECO:0000313" key="14">
    <source>
        <dbReference type="WBParaSite" id="jg10455"/>
    </source>
</evidence>
<name>A0A915CM75_9BILA</name>
<keyword evidence="7" id="KW-0965">Cell junction</keyword>
<keyword evidence="9 12" id="KW-0406">Ion transport</keyword>
<keyword evidence="4" id="KW-1003">Cell membrane</keyword>
<evidence type="ECO:0000256" key="1">
    <source>
        <dbReference type="ARBA" id="ARBA00004610"/>
    </source>
</evidence>
<evidence type="ECO:0000256" key="4">
    <source>
        <dbReference type="ARBA" id="ARBA00022475"/>
    </source>
</evidence>
<evidence type="ECO:0000256" key="9">
    <source>
        <dbReference type="ARBA" id="ARBA00023065"/>
    </source>
</evidence>
<dbReference type="WBParaSite" id="jg10455">
    <property type="protein sequence ID" value="jg10455"/>
    <property type="gene ID" value="jg10455"/>
</dbReference>